<evidence type="ECO:0000313" key="4">
    <source>
        <dbReference type="Proteomes" id="UP001162060"/>
    </source>
</evidence>
<feature type="chain" id="PRO_5043404710" description="RxLR effector candidate protein" evidence="2">
    <location>
        <begin position="20"/>
        <end position="320"/>
    </location>
</feature>
<feature type="signal peptide" evidence="2">
    <location>
        <begin position="1"/>
        <end position="19"/>
    </location>
</feature>
<dbReference type="AlphaFoldDB" id="A0AAV1TGH8"/>
<dbReference type="EMBL" id="CAKLBY020000044">
    <property type="protein sequence ID" value="CAK7916504.1"/>
    <property type="molecule type" value="Genomic_DNA"/>
</dbReference>
<evidence type="ECO:0000256" key="2">
    <source>
        <dbReference type="SAM" id="SignalP"/>
    </source>
</evidence>
<evidence type="ECO:0008006" key="5">
    <source>
        <dbReference type="Google" id="ProtNLM"/>
    </source>
</evidence>
<name>A0AAV1TGH8_9STRA</name>
<sequence>MRLSSIFLLATAAAAISSAANSSDPERKVVSPSTTGPSSVQGDVGVADTPAEERAPQPKLKSLGVTTNDEAATQFLRTVADRVDSTQTGNAWEPARDLDRETLMLYMFTHPLSYRQIRTVLQTTGSTRGAQERKLLSQIQNWRKQLLEGWTQDKTVPIKKRWVNARKNRMLSALKNLIQASVGHRMSNDAIDSELETVLIVARQISAFNQAFGTDFTLMNVLPKLNEVVARFAKRLTIAEKKVTGGSEARRLLERHVKKWLGTNKRTQENERTYDEYIKLSTKLQPGDPIVVEAYVDPLVLSEKLPKPHGNVMTKKLDAE</sequence>
<comment type="caution">
    <text evidence="3">The sequence shown here is derived from an EMBL/GenBank/DDBJ whole genome shotgun (WGS) entry which is preliminary data.</text>
</comment>
<organism evidence="3 4">
    <name type="scientific">Peronospora matthiolae</name>
    <dbReference type="NCBI Taxonomy" id="2874970"/>
    <lineage>
        <taxon>Eukaryota</taxon>
        <taxon>Sar</taxon>
        <taxon>Stramenopiles</taxon>
        <taxon>Oomycota</taxon>
        <taxon>Peronosporomycetes</taxon>
        <taxon>Peronosporales</taxon>
        <taxon>Peronosporaceae</taxon>
        <taxon>Peronospora</taxon>
    </lineage>
</organism>
<protein>
    <recommendedName>
        <fullName evidence="5">RxLR effector candidate protein</fullName>
    </recommendedName>
</protein>
<reference evidence="3" key="1">
    <citation type="submission" date="2024-01" db="EMBL/GenBank/DDBJ databases">
        <authorList>
            <person name="Webb A."/>
        </authorList>
    </citation>
    <scope>NUCLEOTIDE SEQUENCE</scope>
    <source>
        <strain evidence="3">Pm1</strain>
    </source>
</reference>
<feature type="region of interest" description="Disordered" evidence="1">
    <location>
        <begin position="17"/>
        <end position="59"/>
    </location>
</feature>
<dbReference type="Proteomes" id="UP001162060">
    <property type="component" value="Unassembled WGS sequence"/>
</dbReference>
<feature type="compositionally biased region" description="Low complexity" evidence="1">
    <location>
        <begin position="30"/>
        <end position="40"/>
    </location>
</feature>
<keyword evidence="2" id="KW-0732">Signal</keyword>
<evidence type="ECO:0000313" key="3">
    <source>
        <dbReference type="EMBL" id="CAK7916504.1"/>
    </source>
</evidence>
<accession>A0AAV1TGH8</accession>
<gene>
    <name evidence="3" type="ORF">PM001_LOCUS5413</name>
</gene>
<evidence type="ECO:0000256" key="1">
    <source>
        <dbReference type="SAM" id="MobiDB-lite"/>
    </source>
</evidence>
<proteinExistence type="predicted"/>